<protein>
    <recommendedName>
        <fullName evidence="1">MADF domain-containing protein</fullName>
    </recommendedName>
</protein>
<dbReference type="AlphaFoldDB" id="A0AA38IGM9"/>
<dbReference type="EMBL" id="JALNTZ010000003">
    <property type="protein sequence ID" value="KAJ3657598.1"/>
    <property type="molecule type" value="Genomic_DNA"/>
</dbReference>
<dbReference type="InterPro" id="IPR006578">
    <property type="entry name" value="MADF-dom"/>
</dbReference>
<keyword evidence="3" id="KW-1185">Reference proteome</keyword>
<evidence type="ECO:0000313" key="3">
    <source>
        <dbReference type="Proteomes" id="UP001168821"/>
    </source>
</evidence>
<dbReference type="PANTHER" id="PTHR21505:SF8">
    <property type="entry name" value="DPT-YFP REPRESSOR BY OVEREXPRESSION, ISOFORM D-RELATED"/>
    <property type="match status" value="1"/>
</dbReference>
<feature type="domain" description="MADF" evidence="1">
    <location>
        <begin position="13"/>
        <end position="106"/>
    </location>
</feature>
<name>A0AA38IGM9_9CUCU</name>
<reference evidence="2" key="1">
    <citation type="journal article" date="2023" name="G3 (Bethesda)">
        <title>Whole genome assemblies of Zophobas morio and Tenebrio molitor.</title>
        <authorList>
            <person name="Kaur S."/>
            <person name="Stinson S.A."/>
            <person name="diCenzo G.C."/>
        </authorList>
    </citation>
    <scope>NUCLEOTIDE SEQUENCE</scope>
    <source>
        <strain evidence="2">QUZm001</strain>
    </source>
</reference>
<dbReference type="PROSITE" id="PS51029">
    <property type="entry name" value="MADF"/>
    <property type="match status" value="1"/>
</dbReference>
<accession>A0AA38IGM9</accession>
<proteinExistence type="predicted"/>
<dbReference type="Proteomes" id="UP001168821">
    <property type="component" value="Unassembled WGS sequence"/>
</dbReference>
<comment type="caution">
    <text evidence="2">The sequence shown here is derived from an EMBL/GenBank/DDBJ whole genome shotgun (WGS) entry which is preliminary data.</text>
</comment>
<dbReference type="Pfam" id="PF10545">
    <property type="entry name" value="MADF_DNA_bdg"/>
    <property type="match status" value="1"/>
</dbReference>
<dbReference type="SMART" id="SM00595">
    <property type="entry name" value="MADF"/>
    <property type="match status" value="1"/>
</dbReference>
<organism evidence="2 3">
    <name type="scientific">Zophobas morio</name>
    <dbReference type="NCBI Taxonomy" id="2755281"/>
    <lineage>
        <taxon>Eukaryota</taxon>
        <taxon>Metazoa</taxon>
        <taxon>Ecdysozoa</taxon>
        <taxon>Arthropoda</taxon>
        <taxon>Hexapoda</taxon>
        <taxon>Insecta</taxon>
        <taxon>Pterygota</taxon>
        <taxon>Neoptera</taxon>
        <taxon>Endopterygota</taxon>
        <taxon>Coleoptera</taxon>
        <taxon>Polyphaga</taxon>
        <taxon>Cucujiformia</taxon>
        <taxon>Tenebrionidae</taxon>
        <taxon>Zophobas</taxon>
    </lineage>
</organism>
<gene>
    <name evidence="2" type="ORF">Zmor_009386</name>
</gene>
<evidence type="ECO:0000259" key="1">
    <source>
        <dbReference type="PROSITE" id="PS51029"/>
    </source>
</evidence>
<evidence type="ECO:0000313" key="2">
    <source>
        <dbReference type="EMBL" id="KAJ3657598.1"/>
    </source>
</evidence>
<dbReference type="PANTHER" id="PTHR21505">
    <property type="entry name" value="MADF DOMAIN-CONTAINING PROTEIN-RELATED"/>
    <property type="match status" value="1"/>
</dbReference>
<sequence length="225" mass="26005">MARQKWNSDEICKFLDIYEQFDILWNSRLPDYVNKHKREIALEKLLHVIAQSGLGHFNVEQLRKKIKSIRTVYRMELLKILKSQNNYKPKLVWFKRANNFLRSVMTDDATLPVNSVSVSDPLHVEATVKEESNDITVADDDDDELMDLQETETCSLPAIPSTSVNKSTEDEFSVFARHVAMQLRMLPLVKALHLETEIQKLIATERISCLSNIKIDDGVKFVDEK</sequence>